<keyword evidence="3" id="KW-1185">Reference proteome</keyword>
<proteinExistence type="predicted"/>
<reference evidence="2" key="3">
    <citation type="submission" date="2025-09" db="UniProtKB">
        <authorList>
            <consortium name="Ensembl"/>
        </authorList>
    </citation>
    <scope>IDENTIFICATION</scope>
</reference>
<dbReference type="Pfam" id="PF15277">
    <property type="entry name" value="Sec3-PIP2_bind"/>
    <property type="match status" value="1"/>
</dbReference>
<evidence type="ECO:0000313" key="2">
    <source>
        <dbReference type="Ensembl" id="ENSMFAP00000050352.1"/>
    </source>
</evidence>
<evidence type="ECO:0000313" key="3">
    <source>
        <dbReference type="Proteomes" id="UP000233100"/>
    </source>
</evidence>
<evidence type="ECO:0000259" key="1">
    <source>
        <dbReference type="SMART" id="SM01313"/>
    </source>
</evidence>
<reference evidence="2" key="2">
    <citation type="submission" date="2025-08" db="UniProtKB">
        <authorList>
            <consortium name="Ensembl"/>
        </authorList>
    </citation>
    <scope>IDENTIFICATION</scope>
</reference>
<dbReference type="AlphaFoldDB" id="A0A7N9CN10"/>
<dbReference type="InterPro" id="IPR028258">
    <property type="entry name" value="Sec3-PIP2_bind"/>
</dbReference>
<reference evidence="2 3" key="1">
    <citation type="submission" date="2013-03" db="EMBL/GenBank/DDBJ databases">
        <authorList>
            <person name="Warren W."/>
            <person name="Wilson R.K."/>
        </authorList>
    </citation>
    <scope>NUCLEOTIDE SEQUENCE</scope>
</reference>
<dbReference type="Ensembl" id="ENSMFAT00000099707.1">
    <property type="protein sequence ID" value="ENSMFAP00000050352.1"/>
    <property type="gene ID" value="ENSMFAG00000056471.1"/>
</dbReference>
<accession>A0A7N9CN10</accession>
<sequence>MGRKKAFGKKLAALEVEPAAHGSECPAMEGTWAGLRQPGIWYGHLCSGYNCYYLLSIFYVTKKEEVKIIMVKHYRIGLDEKYEVTKKWSLNDLKMIDGKEADTDNPFFDLHFKKVYSLEAYSCASKYAFARTVNKLNHAYLKKDLQIVNFDSTYINDDSIWSSNNKDCLVLMRICFYAFNLVCLSLCPLPL</sequence>
<protein>
    <submittedName>
        <fullName evidence="2">Exocyst complex component 1 like</fullName>
    </submittedName>
</protein>
<name>A0A7N9CN10_MACFA</name>
<organism evidence="2 3">
    <name type="scientific">Macaca fascicularis</name>
    <name type="common">Crab-eating macaque</name>
    <name type="synonym">Cynomolgus monkey</name>
    <dbReference type="NCBI Taxonomy" id="9541"/>
    <lineage>
        <taxon>Eukaryota</taxon>
        <taxon>Metazoa</taxon>
        <taxon>Chordata</taxon>
        <taxon>Craniata</taxon>
        <taxon>Vertebrata</taxon>
        <taxon>Euteleostomi</taxon>
        <taxon>Mammalia</taxon>
        <taxon>Eutheria</taxon>
        <taxon>Euarchontoglires</taxon>
        <taxon>Primates</taxon>
        <taxon>Haplorrhini</taxon>
        <taxon>Catarrhini</taxon>
        <taxon>Cercopithecidae</taxon>
        <taxon>Cercopithecinae</taxon>
        <taxon>Macaca</taxon>
    </lineage>
</organism>
<feature type="domain" description="Exocyst complex component Sec3 PIP2-binding N-terminal" evidence="1">
    <location>
        <begin position="46"/>
        <end position="140"/>
    </location>
</feature>
<dbReference type="Proteomes" id="UP000233100">
    <property type="component" value="Chromosome 5"/>
</dbReference>
<gene>
    <name evidence="2" type="primary">EXOC1L</name>
</gene>
<dbReference type="Gene3D" id="2.30.29.90">
    <property type="match status" value="1"/>
</dbReference>
<dbReference type="SMART" id="SM01313">
    <property type="entry name" value="Sec3-PIP2_bind"/>
    <property type="match status" value="1"/>
</dbReference>
<dbReference type="GeneTree" id="ENSGT00940000162193"/>